<evidence type="ECO:0000313" key="2">
    <source>
        <dbReference type="EMBL" id="ROR82287.1"/>
    </source>
</evidence>
<dbReference type="PANTHER" id="PTHR47992">
    <property type="entry name" value="PROTEIN PHOSPHATASE"/>
    <property type="match status" value="1"/>
</dbReference>
<evidence type="ECO:0000313" key="3">
    <source>
        <dbReference type="Proteomes" id="UP000266915"/>
    </source>
</evidence>
<comment type="caution">
    <text evidence="2">The sequence shown here is derived from an EMBL/GenBank/DDBJ whole genome shotgun (WGS) entry which is preliminary data.</text>
</comment>
<gene>
    <name evidence="2" type="ORF">EDD42_2375</name>
</gene>
<dbReference type="Pfam" id="PF13672">
    <property type="entry name" value="PP2C_2"/>
    <property type="match status" value="1"/>
</dbReference>
<dbReference type="InterPro" id="IPR001932">
    <property type="entry name" value="PPM-type_phosphatase-like_dom"/>
</dbReference>
<dbReference type="SUPFAM" id="SSF81606">
    <property type="entry name" value="PP2C-like"/>
    <property type="match status" value="1"/>
</dbReference>
<dbReference type="RefSeq" id="WP_085513206.1">
    <property type="nucleotide sequence ID" value="NZ_FXAP01000005.1"/>
</dbReference>
<dbReference type="Proteomes" id="UP000266915">
    <property type="component" value="Unassembled WGS sequence"/>
</dbReference>
<sequence length="268" mass="28222">MTEHGQRIVTLPGGRRVSLAWAGMTDVGKRRELNEDAFVALPPVFAVADGMGGHSAGEVASAAVAHRLTKATEGAEILTVDGLVDALRMAVADMIDTAEEGELGMGTTVTGVVLTADEGEGRVAVFNIGDSRVYRLQEGELVQVTEDHSIVQELIRAGAISPEEAEFHPNSNMITRAVGPSDDPVPDVELFPIETGARWLVCSDGLTKELTDHGIWYFLTEGATPVDAAELLLRAALDNGGRDNVSVIVLDIAAVGEAVDEGVEQPAS</sequence>
<reference evidence="2 3" key="1">
    <citation type="submission" date="2018-11" db="EMBL/GenBank/DDBJ databases">
        <title>Sequencing the genomes of 1000 actinobacteria strains.</title>
        <authorList>
            <person name="Klenk H.-P."/>
        </authorList>
    </citation>
    <scope>NUCLEOTIDE SEQUENCE [LARGE SCALE GENOMIC DNA]</scope>
    <source>
        <strain evidence="2 3">DSM 14012</strain>
    </source>
</reference>
<protein>
    <submittedName>
        <fullName evidence="2">Protein phosphatase</fullName>
    </submittedName>
</protein>
<dbReference type="CDD" id="cd00143">
    <property type="entry name" value="PP2Cc"/>
    <property type="match status" value="1"/>
</dbReference>
<dbReference type="InterPro" id="IPR015655">
    <property type="entry name" value="PP2C"/>
</dbReference>
<dbReference type="PROSITE" id="PS51746">
    <property type="entry name" value="PPM_2"/>
    <property type="match status" value="1"/>
</dbReference>
<accession>A0A3N2C437</accession>
<dbReference type="EMBL" id="RKHL01000001">
    <property type="protein sequence ID" value="ROR82287.1"/>
    <property type="molecule type" value="Genomic_DNA"/>
</dbReference>
<dbReference type="SMART" id="SM00332">
    <property type="entry name" value="PP2Cc"/>
    <property type="match status" value="1"/>
</dbReference>
<feature type="domain" description="PPM-type phosphatase" evidence="1">
    <location>
        <begin position="21"/>
        <end position="252"/>
    </location>
</feature>
<proteinExistence type="predicted"/>
<dbReference type="GO" id="GO:0004722">
    <property type="term" value="F:protein serine/threonine phosphatase activity"/>
    <property type="evidence" value="ECO:0007669"/>
    <property type="project" value="InterPro"/>
</dbReference>
<dbReference type="AlphaFoldDB" id="A0A3N2C437"/>
<dbReference type="Gene3D" id="3.60.40.10">
    <property type="entry name" value="PPM-type phosphatase domain"/>
    <property type="match status" value="1"/>
</dbReference>
<keyword evidence="3" id="KW-1185">Reference proteome</keyword>
<name>A0A3N2C437_9MICO</name>
<organism evidence="2 3">
    <name type="scientific">Plantibacter flavus</name>
    <dbReference type="NCBI Taxonomy" id="150123"/>
    <lineage>
        <taxon>Bacteria</taxon>
        <taxon>Bacillati</taxon>
        <taxon>Actinomycetota</taxon>
        <taxon>Actinomycetes</taxon>
        <taxon>Micrococcales</taxon>
        <taxon>Microbacteriaceae</taxon>
        <taxon>Plantibacter</taxon>
    </lineage>
</organism>
<dbReference type="SMART" id="SM00331">
    <property type="entry name" value="PP2C_SIG"/>
    <property type="match status" value="1"/>
</dbReference>
<dbReference type="InterPro" id="IPR036457">
    <property type="entry name" value="PPM-type-like_dom_sf"/>
</dbReference>
<evidence type="ECO:0000259" key="1">
    <source>
        <dbReference type="PROSITE" id="PS51746"/>
    </source>
</evidence>